<evidence type="ECO:0000256" key="1">
    <source>
        <dbReference type="SAM" id="Phobius"/>
    </source>
</evidence>
<keyword evidence="1" id="KW-1133">Transmembrane helix</keyword>
<dbReference type="AlphaFoldDB" id="A0A2J0Q6J6"/>
<accession>A0A2J0Q6J6</accession>
<dbReference type="Proteomes" id="UP000228496">
    <property type="component" value="Unassembled WGS sequence"/>
</dbReference>
<proteinExistence type="predicted"/>
<dbReference type="EMBL" id="PCXQ01000007">
    <property type="protein sequence ID" value="PJE50375.1"/>
    <property type="molecule type" value="Genomic_DNA"/>
</dbReference>
<evidence type="ECO:0008006" key="4">
    <source>
        <dbReference type="Google" id="ProtNLM"/>
    </source>
</evidence>
<reference evidence="2 3" key="1">
    <citation type="submission" date="2017-09" db="EMBL/GenBank/DDBJ databases">
        <title>Depth-based differentiation of microbial function through sediment-hosted aquifers and enrichment of novel symbionts in the deep terrestrial subsurface.</title>
        <authorList>
            <person name="Probst A.J."/>
            <person name="Ladd B."/>
            <person name="Jarett J.K."/>
            <person name="Geller-Mcgrath D.E."/>
            <person name="Sieber C.M."/>
            <person name="Emerson J.B."/>
            <person name="Anantharaman K."/>
            <person name="Thomas B.C."/>
            <person name="Malmstrom R."/>
            <person name="Stieglmeier M."/>
            <person name="Klingl A."/>
            <person name="Woyke T."/>
            <person name="Ryan C.M."/>
            <person name="Banfield J.F."/>
        </authorList>
    </citation>
    <scope>NUCLEOTIDE SEQUENCE [LARGE SCALE GENOMIC DNA]</scope>
    <source>
        <strain evidence="2">CG10_big_fil_rev_8_21_14_0_10_36_16</strain>
    </source>
</reference>
<sequence>MSKLKLIYLYIFSSVGLILIIIGGVSLINLGLKTYIFTKADQDYYYRIPVAQKIIIEDGVEKAVEKELTEEEIKEQEETAKEQRSAQRQRDAAQAVAMLIVGIPLYTYHWRQVRKKD</sequence>
<feature type="transmembrane region" description="Helical" evidence="1">
    <location>
        <begin position="7"/>
        <end position="28"/>
    </location>
</feature>
<organism evidence="2 3">
    <name type="scientific">Candidatus Yanofskybacteria bacterium CG10_big_fil_rev_8_21_14_0_10_36_16</name>
    <dbReference type="NCBI Taxonomy" id="1975096"/>
    <lineage>
        <taxon>Bacteria</taxon>
        <taxon>Candidatus Yanofskyibacteriota</taxon>
    </lineage>
</organism>
<evidence type="ECO:0000313" key="2">
    <source>
        <dbReference type="EMBL" id="PJE50375.1"/>
    </source>
</evidence>
<keyword evidence="1" id="KW-0812">Transmembrane</keyword>
<keyword evidence="1" id="KW-0472">Membrane</keyword>
<name>A0A2J0Q6J6_9BACT</name>
<protein>
    <recommendedName>
        <fullName evidence="4">DUF5671 domain-containing protein</fullName>
    </recommendedName>
</protein>
<comment type="caution">
    <text evidence="2">The sequence shown here is derived from an EMBL/GenBank/DDBJ whole genome shotgun (WGS) entry which is preliminary data.</text>
</comment>
<gene>
    <name evidence="2" type="ORF">COV29_04355</name>
</gene>
<evidence type="ECO:0000313" key="3">
    <source>
        <dbReference type="Proteomes" id="UP000228496"/>
    </source>
</evidence>